<gene>
    <name evidence="3" type="ORF">TrLO_g2308</name>
</gene>
<evidence type="ECO:0000313" key="3">
    <source>
        <dbReference type="EMBL" id="GMI06096.1"/>
    </source>
</evidence>
<feature type="region of interest" description="Disordered" evidence="1">
    <location>
        <begin position="1"/>
        <end position="23"/>
    </location>
</feature>
<evidence type="ECO:0000256" key="1">
    <source>
        <dbReference type="SAM" id="MobiDB-lite"/>
    </source>
</evidence>
<evidence type="ECO:0000313" key="4">
    <source>
        <dbReference type="Proteomes" id="UP001165122"/>
    </source>
</evidence>
<dbReference type="InterPro" id="IPR013087">
    <property type="entry name" value="Znf_C2H2_type"/>
</dbReference>
<feature type="domain" description="C2H2-type" evidence="2">
    <location>
        <begin position="147"/>
        <end position="170"/>
    </location>
</feature>
<feature type="domain" description="C2H2-type" evidence="2">
    <location>
        <begin position="115"/>
        <end position="140"/>
    </location>
</feature>
<organism evidence="3 4">
    <name type="scientific">Triparma laevis f. longispina</name>
    <dbReference type="NCBI Taxonomy" id="1714387"/>
    <lineage>
        <taxon>Eukaryota</taxon>
        <taxon>Sar</taxon>
        <taxon>Stramenopiles</taxon>
        <taxon>Ochrophyta</taxon>
        <taxon>Bolidophyceae</taxon>
        <taxon>Parmales</taxon>
        <taxon>Triparmaceae</taxon>
        <taxon>Triparma</taxon>
    </lineage>
</organism>
<keyword evidence="4" id="KW-1185">Reference proteome</keyword>
<comment type="caution">
    <text evidence="3">The sequence shown here is derived from an EMBL/GenBank/DDBJ whole genome shotgun (WGS) entry which is preliminary data.</text>
</comment>
<sequence>MSADAEGGEGIEHRRLGFDGNETPRLVDEETSSIASHGIANDDWEDDSVAGGAGGDGISVRRAWNRYKRIEVVELDKRGNIIRACGIAGCPYKAGNTGAMWRHKAAKHGTNVVWFSCDQDNCNYKSKEVGNLKSRKRHIHKKGVVWHQCNSCDYRAKQARVLKRHKQHVHDICTVWHHCDSCDYTAKHASNLKKHKNRKQ</sequence>
<dbReference type="Gene3D" id="3.30.160.60">
    <property type="entry name" value="Classic Zinc Finger"/>
    <property type="match status" value="1"/>
</dbReference>
<protein>
    <recommendedName>
        <fullName evidence="2">C2H2-type domain-containing protein</fullName>
    </recommendedName>
</protein>
<feature type="domain" description="C2H2-type" evidence="2">
    <location>
        <begin position="177"/>
        <end position="197"/>
    </location>
</feature>
<dbReference type="Proteomes" id="UP001165122">
    <property type="component" value="Unassembled WGS sequence"/>
</dbReference>
<reference evidence="4" key="1">
    <citation type="journal article" date="2023" name="Commun. Biol.">
        <title>Genome analysis of Parmales, the sister group of diatoms, reveals the evolutionary specialization of diatoms from phago-mixotrophs to photoautotrophs.</title>
        <authorList>
            <person name="Ban H."/>
            <person name="Sato S."/>
            <person name="Yoshikawa S."/>
            <person name="Yamada K."/>
            <person name="Nakamura Y."/>
            <person name="Ichinomiya M."/>
            <person name="Sato N."/>
            <person name="Blanc-Mathieu R."/>
            <person name="Endo H."/>
            <person name="Kuwata A."/>
            <person name="Ogata H."/>
        </authorList>
    </citation>
    <scope>NUCLEOTIDE SEQUENCE [LARGE SCALE GENOMIC DNA]</scope>
    <source>
        <strain evidence="4">NIES 3700</strain>
    </source>
</reference>
<evidence type="ECO:0000259" key="2">
    <source>
        <dbReference type="SMART" id="SM00355"/>
    </source>
</evidence>
<accession>A0A9W7CHB2</accession>
<dbReference type="EMBL" id="BRXW01000095">
    <property type="protein sequence ID" value="GMI06096.1"/>
    <property type="molecule type" value="Genomic_DNA"/>
</dbReference>
<dbReference type="SMART" id="SM00355">
    <property type="entry name" value="ZnF_C2H2"/>
    <property type="match status" value="4"/>
</dbReference>
<feature type="domain" description="C2H2-type" evidence="2">
    <location>
        <begin position="83"/>
        <end position="108"/>
    </location>
</feature>
<dbReference type="AlphaFoldDB" id="A0A9W7CHB2"/>
<name>A0A9W7CHB2_9STRA</name>
<dbReference type="OrthoDB" id="3561125at2759"/>
<proteinExistence type="predicted"/>